<dbReference type="PANTHER" id="PTHR43618:SF8">
    <property type="entry name" value="7ALPHA-HYDROXYSTEROID DEHYDROGENASE"/>
    <property type="match status" value="1"/>
</dbReference>
<dbReference type="AlphaFoldDB" id="A0A3E0H3M2"/>
<evidence type="ECO:0000256" key="2">
    <source>
        <dbReference type="ARBA" id="ARBA00022857"/>
    </source>
</evidence>
<dbReference type="PRINTS" id="PR00080">
    <property type="entry name" value="SDRFAMILY"/>
</dbReference>
<dbReference type="Gene3D" id="3.40.50.720">
    <property type="entry name" value="NAD(P)-binding Rossmann-like Domain"/>
    <property type="match status" value="1"/>
</dbReference>
<protein>
    <submittedName>
        <fullName evidence="6">Gluconate 5-dehydrogenase</fullName>
    </submittedName>
</protein>
<keyword evidence="2" id="KW-0521">NADP</keyword>
<gene>
    <name evidence="6" type="ORF">DFR26_1558</name>
</gene>
<reference evidence="6 7" key="1">
    <citation type="submission" date="2018-08" db="EMBL/GenBank/DDBJ databases">
        <title>Genomic Encyclopedia of Type Strains, Phase IV (KMG-IV): sequencing the most valuable type-strain genomes for metagenomic binning, comparative biology and taxonomic classification.</title>
        <authorList>
            <person name="Goeker M."/>
        </authorList>
    </citation>
    <scope>NUCLEOTIDE SEQUENCE [LARGE SCALE GENOMIC DNA]</scope>
    <source>
        <strain evidence="6 7">DSM 26022</strain>
    </source>
</reference>
<dbReference type="GO" id="GO:0016491">
    <property type="term" value="F:oxidoreductase activity"/>
    <property type="evidence" value="ECO:0007669"/>
    <property type="project" value="UniProtKB-KW"/>
</dbReference>
<organism evidence="6 7">
    <name type="scientific">Paraperlucidibaca baekdonensis</name>
    <dbReference type="NCBI Taxonomy" id="748120"/>
    <lineage>
        <taxon>Bacteria</taxon>
        <taxon>Pseudomonadati</taxon>
        <taxon>Pseudomonadota</taxon>
        <taxon>Gammaproteobacteria</taxon>
        <taxon>Moraxellales</taxon>
        <taxon>Moraxellaceae</taxon>
        <taxon>Paraperlucidibaca</taxon>
    </lineage>
</organism>
<dbReference type="SUPFAM" id="SSF51735">
    <property type="entry name" value="NAD(P)-binding Rossmann-fold domains"/>
    <property type="match status" value="1"/>
</dbReference>
<proteinExistence type="inferred from homology"/>
<keyword evidence="7" id="KW-1185">Reference proteome</keyword>
<dbReference type="EMBL" id="QUNR01000003">
    <property type="protein sequence ID" value="REH37775.1"/>
    <property type="molecule type" value="Genomic_DNA"/>
</dbReference>
<comment type="similarity">
    <text evidence="1 4">Belongs to the short-chain dehydrogenases/reductases (SDR) family.</text>
</comment>
<comment type="caution">
    <text evidence="6">The sequence shown here is derived from an EMBL/GenBank/DDBJ whole genome shotgun (WGS) entry which is preliminary data.</text>
</comment>
<evidence type="ECO:0000256" key="1">
    <source>
        <dbReference type="ARBA" id="ARBA00006484"/>
    </source>
</evidence>
<dbReference type="OrthoDB" id="9806974at2"/>
<feature type="domain" description="Ketoreductase" evidence="5">
    <location>
        <begin position="12"/>
        <end position="195"/>
    </location>
</feature>
<evidence type="ECO:0000313" key="7">
    <source>
        <dbReference type="Proteomes" id="UP000256774"/>
    </source>
</evidence>
<evidence type="ECO:0000256" key="3">
    <source>
        <dbReference type="ARBA" id="ARBA00023002"/>
    </source>
</evidence>
<dbReference type="InterPro" id="IPR057326">
    <property type="entry name" value="KR_dom"/>
</dbReference>
<sequence length="261" mass="26901">MKPSELFSLTGQTALITGGSRGLGLQMAEALGEAGATVLITARKADELASAKAHLSARGITVHTVAADASNPEHITHLVAEAQRLMGGVDILVNNAGASWGAPAETHPLEAWDKVMNLNVRGYFLLAQAVATSSMIARKHGRIINLASIAGLGGNPPWMQTIAYNASKGAVVNFTRALACEWGHHGITVNAIAPGFFPSKMSQVLMDTVGVESIAKTTPLQRVGGDDDLKGATLLFASAAGRHITGQILPVDGGVSALIGG</sequence>
<dbReference type="PANTHER" id="PTHR43618">
    <property type="entry name" value="7-ALPHA-HYDROXYSTEROID DEHYDROGENASE"/>
    <property type="match status" value="1"/>
</dbReference>
<evidence type="ECO:0000256" key="4">
    <source>
        <dbReference type="RuleBase" id="RU000363"/>
    </source>
</evidence>
<evidence type="ECO:0000259" key="5">
    <source>
        <dbReference type="SMART" id="SM00822"/>
    </source>
</evidence>
<name>A0A3E0H3M2_9GAMM</name>
<dbReference type="InterPro" id="IPR036291">
    <property type="entry name" value="NAD(P)-bd_dom_sf"/>
</dbReference>
<dbReference type="InterPro" id="IPR002347">
    <property type="entry name" value="SDR_fam"/>
</dbReference>
<dbReference type="Pfam" id="PF00106">
    <property type="entry name" value="adh_short"/>
    <property type="match status" value="1"/>
</dbReference>
<evidence type="ECO:0000313" key="6">
    <source>
        <dbReference type="EMBL" id="REH37775.1"/>
    </source>
</evidence>
<dbReference type="Proteomes" id="UP000256774">
    <property type="component" value="Unassembled WGS sequence"/>
</dbReference>
<dbReference type="RefSeq" id="WP_116208385.1">
    <property type="nucleotide sequence ID" value="NZ_QUNR01000003.1"/>
</dbReference>
<dbReference type="NCBIfam" id="NF006070">
    <property type="entry name" value="PRK08213.1"/>
    <property type="match status" value="1"/>
</dbReference>
<dbReference type="SMART" id="SM00822">
    <property type="entry name" value="PKS_KR"/>
    <property type="match status" value="1"/>
</dbReference>
<dbReference type="PRINTS" id="PR00081">
    <property type="entry name" value="GDHRDH"/>
</dbReference>
<accession>A0A3E0H3M2</accession>
<dbReference type="InterPro" id="IPR052178">
    <property type="entry name" value="Sec_Metab_Biosynth_SDR"/>
</dbReference>
<dbReference type="FunFam" id="3.40.50.720:FF:000084">
    <property type="entry name" value="Short-chain dehydrogenase reductase"/>
    <property type="match status" value="1"/>
</dbReference>
<keyword evidence="3" id="KW-0560">Oxidoreductase</keyword>